<evidence type="ECO:0000313" key="1">
    <source>
        <dbReference type="EMBL" id="CAI9180269.1"/>
    </source>
</evidence>
<dbReference type="EMBL" id="OX460343">
    <property type="protein sequence ID" value="CAI9180269.1"/>
    <property type="molecule type" value="Genomic_DNA"/>
</dbReference>
<gene>
    <name evidence="1" type="ORF">MRATA1EN1_LOCUS29231</name>
</gene>
<reference evidence="1" key="1">
    <citation type="submission" date="2023-04" db="EMBL/GenBank/DDBJ databases">
        <authorList>
            <consortium name="ELIXIR-Norway"/>
        </authorList>
    </citation>
    <scope>NUCLEOTIDE SEQUENCE [LARGE SCALE GENOMIC DNA]</scope>
</reference>
<proteinExistence type="predicted"/>
<sequence length="100" mass="10731">MVADIHKCILRWFVGLGPTVTQIDVSKVHLQGDHRLSVLFGLFVELKPPSLSGPRIPLGRLSSLQLSTRSTVWILLSVPDSALATAFPSVQGLSSGSLLV</sequence>
<dbReference type="Proteomes" id="UP001176941">
    <property type="component" value="Chromosome X"/>
</dbReference>
<accession>A0ABN9A8M3</accession>
<organism evidence="1 2">
    <name type="scientific">Rangifer tarandus platyrhynchus</name>
    <name type="common">Svalbard reindeer</name>
    <dbReference type="NCBI Taxonomy" id="3082113"/>
    <lineage>
        <taxon>Eukaryota</taxon>
        <taxon>Metazoa</taxon>
        <taxon>Chordata</taxon>
        <taxon>Craniata</taxon>
        <taxon>Vertebrata</taxon>
        <taxon>Euteleostomi</taxon>
        <taxon>Mammalia</taxon>
        <taxon>Eutheria</taxon>
        <taxon>Laurasiatheria</taxon>
        <taxon>Artiodactyla</taxon>
        <taxon>Ruminantia</taxon>
        <taxon>Pecora</taxon>
        <taxon>Cervidae</taxon>
        <taxon>Odocoileinae</taxon>
        <taxon>Rangifer</taxon>
    </lineage>
</organism>
<evidence type="ECO:0000313" key="2">
    <source>
        <dbReference type="Proteomes" id="UP001176941"/>
    </source>
</evidence>
<keyword evidence="2" id="KW-1185">Reference proteome</keyword>
<protein>
    <submittedName>
        <fullName evidence="1">Uncharacterized protein</fullName>
    </submittedName>
</protein>
<name>A0ABN9A8M3_RANTA</name>